<dbReference type="RefSeq" id="XP_060335022.1">
    <property type="nucleotide sequence ID" value="XM_060476855.1"/>
</dbReference>
<proteinExistence type="predicted"/>
<evidence type="ECO:0000313" key="2">
    <source>
        <dbReference type="Proteomes" id="UP001175211"/>
    </source>
</evidence>
<sequence>MSPAQVESRESIVLPQSDAQAYTYDWSRDEKEFEECLPCGINHYTRKYYIDEWIPAKLTVPAMQTEFNTVRRISPQTGEGEVLLKGWTKHTHSDGKPYFYNDKDKVITEEWLYDREIAEKVSRYIAILNDAILRRAESFGRIKSWHLYEEIAEYDEPSWVGDNCCRCKYYFANHDEESILWLSGCRLDDYIWELRGEISPDFIRRLLQRGYWYFSSHL</sequence>
<comment type="caution">
    <text evidence="1">The sequence shown here is derived from an EMBL/GenBank/DDBJ whole genome shotgun (WGS) entry which is preliminary data.</text>
</comment>
<name>A0AA39NDP0_ARMTA</name>
<accession>A0AA39NDP0</accession>
<reference evidence="1" key="1">
    <citation type="submission" date="2023-06" db="EMBL/GenBank/DDBJ databases">
        <authorList>
            <consortium name="Lawrence Berkeley National Laboratory"/>
            <person name="Ahrendt S."/>
            <person name="Sahu N."/>
            <person name="Indic B."/>
            <person name="Wong-Bajracharya J."/>
            <person name="Merenyi Z."/>
            <person name="Ke H.-M."/>
            <person name="Monk M."/>
            <person name="Kocsube S."/>
            <person name="Drula E."/>
            <person name="Lipzen A."/>
            <person name="Balint B."/>
            <person name="Henrissat B."/>
            <person name="Andreopoulos B."/>
            <person name="Martin F.M."/>
            <person name="Harder C.B."/>
            <person name="Rigling D."/>
            <person name="Ford K.L."/>
            <person name="Foster G.D."/>
            <person name="Pangilinan J."/>
            <person name="Papanicolaou A."/>
            <person name="Barry K."/>
            <person name="LaButti K."/>
            <person name="Viragh M."/>
            <person name="Koriabine M."/>
            <person name="Yan M."/>
            <person name="Riley R."/>
            <person name="Champramary S."/>
            <person name="Plett K.L."/>
            <person name="Tsai I.J."/>
            <person name="Slot J."/>
            <person name="Sipos G."/>
            <person name="Plett J."/>
            <person name="Nagy L.G."/>
            <person name="Grigoriev I.V."/>
        </authorList>
    </citation>
    <scope>NUCLEOTIDE SEQUENCE</scope>
    <source>
        <strain evidence="1">CCBAS 213</strain>
    </source>
</reference>
<evidence type="ECO:0000313" key="1">
    <source>
        <dbReference type="EMBL" id="KAK0463712.1"/>
    </source>
</evidence>
<dbReference type="AlphaFoldDB" id="A0AA39NDP0"/>
<keyword evidence="2" id="KW-1185">Reference proteome</keyword>
<dbReference type="Gene3D" id="2.20.70.10">
    <property type="match status" value="1"/>
</dbReference>
<organism evidence="1 2">
    <name type="scientific">Armillaria tabescens</name>
    <name type="common">Ringless honey mushroom</name>
    <name type="synonym">Agaricus tabescens</name>
    <dbReference type="NCBI Taxonomy" id="1929756"/>
    <lineage>
        <taxon>Eukaryota</taxon>
        <taxon>Fungi</taxon>
        <taxon>Dikarya</taxon>
        <taxon>Basidiomycota</taxon>
        <taxon>Agaricomycotina</taxon>
        <taxon>Agaricomycetes</taxon>
        <taxon>Agaricomycetidae</taxon>
        <taxon>Agaricales</taxon>
        <taxon>Marasmiineae</taxon>
        <taxon>Physalacriaceae</taxon>
        <taxon>Desarmillaria</taxon>
    </lineage>
</organism>
<protein>
    <submittedName>
        <fullName evidence="1">Uncharacterized protein</fullName>
    </submittedName>
</protein>
<gene>
    <name evidence="1" type="ORF">EV420DRAFT_1638636</name>
</gene>
<dbReference type="EMBL" id="JAUEPS010000007">
    <property type="protein sequence ID" value="KAK0463712.1"/>
    <property type="molecule type" value="Genomic_DNA"/>
</dbReference>
<dbReference type="Proteomes" id="UP001175211">
    <property type="component" value="Unassembled WGS sequence"/>
</dbReference>
<dbReference type="GeneID" id="85360403"/>